<dbReference type="EMBL" id="JAPDDR010000011">
    <property type="protein sequence ID" value="MCW1915835.1"/>
    <property type="molecule type" value="Genomic_DNA"/>
</dbReference>
<accession>A0ABT3G7M2</accession>
<protein>
    <submittedName>
        <fullName evidence="1">Uncharacterized protein</fullName>
    </submittedName>
</protein>
<comment type="caution">
    <text evidence="1">The sequence shown here is derived from an EMBL/GenBank/DDBJ whole genome shotgun (WGS) entry which is preliminary data.</text>
</comment>
<reference evidence="1" key="1">
    <citation type="submission" date="2022-10" db="EMBL/GenBank/DDBJ databases">
        <title>Luteolibacter sp. GHJ8, whole genome shotgun sequencing project.</title>
        <authorList>
            <person name="Zhao G."/>
            <person name="Shen L."/>
        </authorList>
    </citation>
    <scope>NUCLEOTIDE SEQUENCE</scope>
    <source>
        <strain evidence="1">GHJ8</strain>
    </source>
</reference>
<keyword evidence="2" id="KW-1185">Reference proteome</keyword>
<sequence length="58" mass="6265">MRITSGVNEGKRGVVLDQVISGGTLLYLVKRENGSSWVEEDQMAVLDVSDSSLIKGRA</sequence>
<evidence type="ECO:0000313" key="1">
    <source>
        <dbReference type="EMBL" id="MCW1915835.1"/>
    </source>
</evidence>
<dbReference type="Proteomes" id="UP001165653">
    <property type="component" value="Unassembled WGS sequence"/>
</dbReference>
<gene>
    <name evidence="1" type="ORF">OJ996_19770</name>
</gene>
<evidence type="ECO:0000313" key="2">
    <source>
        <dbReference type="Proteomes" id="UP001165653"/>
    </source>
</evidence>
<name>A0ABT3G7M2_9BACT</name>
<organism evidence="1 2">
    <name type="scientific">Luteolibacter rhizosphaerae</name>
    <dbReference type="NCBI Taxonomy" id="2989719"/>
    <lineage>
        <taxon>Bacteria</taxon>
        <taxon>Pseudomonadati</taxon>
        <taxon>Verrucomicrobiota</taxon>
        <taxon>Verrucomicrobiia</taxon>
        <taxon>Verrucomicrobiales</taxon>
        <taxon>Verrucomicrobiaceae</taxon>
        <taxon>Luteolibacter</taxon>
    </lineage>
</organism>
<proteinExistence type="predicted"/>